<dbReference type="Proteomes" id="UP000032305">
    <property type="component" value="Unassembled WGS sequence"/>
</dbReference>
<accession>A0A0A1W880</accession>
<name>A0A0A1W880_9SPHN</name>
<gene>
    <name evidence="1" type="ORF">SP5_060_00730</name>
</gene>
<organism evidence="1 2">
    <name type="scientific">Sphingomonas parapaucimobilis NBRC 15100</name>
    <dbReference type="NCBI Taxonomy" id="1219049"/>
    <lineage>
        <taxon>Bacteria</taxon>
        <taxon>Pseudomonadati</taxon>
        <taxon>Pseudomonadota</taxon>
        <taxon>Alphaproteobacteria</taxon>
        <taxon>Sphingomonadales</taxon>
        <taxon>Sphingomonadaceae</taxon>
        <taxon>Sphingomonas</taxon>
    </lineage>
</organism>
<dbReference type="SUPFAM" id="SSF55781">
    <property type="entry name" value="GAF domain-like"/>
    <property type="match status" value="1"/>
</dbReference>
<sequence length="207" mass="22758">MHRFLLRENIALFRARLAESRDPSGRANLMRRIIEAEADFAEIEEQSAAASYRDQSALIVAAHNGLHDALVRHGAQFGTIRLFDLQSDSLDLLAQVNLPLLYLVHFAIITKNNGSADGRCIQRQAPVTIDDVEQDGNYGAHLLVARFTGYRSVESVPINGGDGHLVGTMSLLYRSLRGFAQVDAPPLAEQAQSLGPMIETLLPDRGR</sequence>
<dbReference type="AlphaFoldDB" id="A0A0A1W880"/>
<dbReference type="EMBL" id="BBPI01000060">
    <property type="protein sequence ID" value="GAM01367.1"/>
    <property type="molecule type" value="Genomic_DNA"/>
</dbReference>
<comment type="caution">
    <text evidence="1">The sequence shown here is derived from an EMBL/GenBank/DDBJ whole genome shotgun (WGS) entry which is preliminary data.</text>
</comment>
<dbReference type="OrthoDB" id="9760752at2"/>
<dbReference type="eggNOG" id="COG2203">
    <property type="taxonomic scope" value="Bacteria"/>
</dbReference>
<evidence type="ECO:0008006" key="3">
    <source>
        <dbReference type="Google" id="ProtNLM"/>
    </source>
</evidence>
<dbReference type="InterPro" id="IPR029016">
    <property type="entry name" value="GAF-like_dom_sf"/>
</dbReference>
<keyword evidence="2" id="KW-1185">Reference proteome</keyword>
<dbReference type="Gene3D" id="3.30.450.40">
    <property type="match status" value="1"/>
</dbReference>
<proteinExistence type="predicted"/>
<evidence type="ECO:0000313" key="2">
    <source>
        <dbReference type="Proteomes" id="UP000032305"/>
    </source>
</evidence>
<evidence type="ECO:0000313" key="1">
    <source>
        <dbReference type="EMBL" id="GAM01367.1"/>
    </source>
</evidence>
<reference evidence="1 2" key="1">
    <citation type="submission" date="2014-11" db="EMBL/GenBank/DDBJ databases">
        <title>Whole genome shotgun sequence of Sphingomonas parapaucimobilis NBRC 15100.</title>
        <authorList>
            <person name="Katano-Makiyama Y."/>
            <person name="Hosoyama A."/>
            <person name="Hashimoto M."/>
            <person name="Hosoyama Y."/>
            <person name="Noguchi M."/>
            <person name="Numata M."/>
            <person name="Tsuchikane K."/>
            <person name="Hirakata S."/>
            <person name="Uohara A."/>
            <person name="Shimodaira J."/>
            <person name="Ohji S."/>
            <person name="Ichikawa N."/>
            <person name="Kimura A."/>
            <person name="Yamazoe A."/>
            <person name="Fujita N."/>
        </authorList>
    </citation>
    <scope>NUCLEOTIDE SEQUENCE [LARGE SCALE GENOMIC DNA]</scope>
    <source>
        <strain evidence="1 2">NBRC 15100</strain>
    </source>
</reference>
<protein>
    <recommendedName>
        <fullName evidence="3">GAF domain-containing protein</fullName>
    </recommendedName>
</protein>